<evidence type="ECO:0000313" key="2">
    <source>
        <dbReference type="Proteomes" id="UP000034793"/>
    </source>
</evidence>
<sequence>MVGNFPKALSYVDSLDTSKADQLDMVVKTLLYDEAEYERASQALRRRFVRGAYQVEGIDRGSRKTKIKREQNGGGSDGNWFEPDERIWVVAMYKLWQNTK</sequence>
<comment type="caution">
    <text evidence="1">The sequence shown here is derived from an EMBL/GenBank/DDBJ whole genome shotgun (WGS) entry which is preliminary data.</text>
</comment>
<dbReference type="EMBL" id="LBXL01000027">
    <property type="protein sequence ID" value="KKR29608.1"/>
    <property type="molecule type" value="Genomic_DNA"/>
</dbReference>
<gene>
    <name evidence="1" type="ORF">UT61_C0027G0017</name>
</gene>
<name>A0A0G0PNZ2_9BACT</name>
<dbReference type="AlphaFoldDB" id="A0A0G0PNZ2"/>
<dbReference type="Proteomes" id="UP000034793">
    <property type="component" value="Unassembled WGS sequence"/>
</dbReference>
<organism evidence="1 2">
    <name type="scientific">Candidatus Woesebacteria bacterium GW2011_GWA1_39_8</name>
    <dbReference type="NCBI Taxonomy" id="1618552"/>
    <lineage>
        <taxon>Bacteria</taxon>
        <taxon>Candidatus Woeseibacteriota</taxon>
    </lineage>
</organism>
<proteinExistence type="predicted"/>
<evidence type="ECO:0000313" key="1">
    <source>
        <dbReference type="EMBL" id="KKR29608.1"/>
    </source>
</evidence>
<accession>A0A0G0PNZ2</accession>
<protein>
    <submittedName>
        <fullName evidence="1">Uncharacterized protein</fullName>
    </submittedName>
</protein>
<reference evidence="1 2" key="1">
    <citation type="journal article" date="2015" name="Nature">
        <title>rRNA introns, odd ribosomes, and small enigmatic genomes across a large radiation of phyla.</title>
        <authorList>
            <person name="Brown C.T."/>
            <person name="Hug L.A."/>
            <person name="Thomas B.C."/>
            <person name="Sharon I."/>
            <person name="Castelle C.J."/>
            <person name="Singh A."/>
            <person name="Wilkins M.J."/>
            <person name="Williams K.H."/>
            <person name="Banfield J.F."/>
        </authorList>
    </citation>
    <scope>NUCLEOTIDE SEQUENCE [LARGE SCALE GENOMIC DNA]</scope>
</reference>